<evidence type="ECO:0000256" key="5">
    <source>
        <dbReference type="ARBA" id="ARBA00022729"/>
    </source>
</evidence>
<feature type="signal peptide" evidence="8">
    <location>
        <begin position="1"/>
        <end position="23"/>
    </location>
</feature>
<dbReference type="InterPro" id="IPR005017">
    <property type="entry name" value="OMPP1/FadL/TodX"/>
</dbReference>
<accession>A0ABP8QM81</accession>
<dbReference type="Gene3D" id="2.40.160.60">
    <property type="entry name" value="Outer membrane protein transport protein (OMPP1/FadL/TodX)"/>
    <property type="match status" value="1"/>
</dbReference>
<keyword evidence="3" id="KW-1134">Transmembrane beta strand</keyword>
<name>A0ABP8QM81_9GAMM</name>
<dbReference type="PANTHER" id="PTHR35093">
    <property type="entry name" value="OUTER MEMBRANE PROTEIN NMB0088-RELATED"/>
    <property type="match status" value="1"/>
</dbReference>
<keyword evidence="10" id="KW-1185">Reference proteome</keyword>
<evidence type="ECO:0000256" key="2">
    <source>
        <dbReference type="ARBA" id="ARBA00008163"/>
    </source>
</evidence>
<dbReference type="SUPFAM" id="SSF56935">
    <property type="entry name" value="Porins"/>
    <property type="match status" value="1"/>
</dbReference>
<feature type="chain" id="PRO_5046139686" description="Aromatic hydrocarbon degradation protein" evidence="8">
    <location>
        <begin position="24"/>
        <end position="440"/>
    </location>
</feature>
<comment type="caution">
    <text evidence="9">The sequence shown here is derived from an EMBL/GenBank/DDBJ whole genome shotgun (WGS) entry which is preliminary data.</text>
</comment>
<proteinExistence type="inferred from homology"/>
<keyword evidence="6" id="KW-0472">Membrane</keyword>
<dbReference type="Proteomes" id="UP001501321">
    <property type="component" value="Unassembled WGS sequence"/>
</dbReference>
<keyword evidence="5 8" id="KW-0732">Signal</keyword>
<evidence type="ECO:0000256" key="1">
    <source>
        <dbReference type="ARBA" id="ARBA00004571"/>
    </source>
</evidence>
<dbReference type="EMBL" id="BAABFC010000024">
    <property type="protein sequence ID" value="GAA4503385.1"/>
    <property type="molecule type" value="Genomic_DNA"/>
</dbReference>
<evidence type="ECO:0008006" key="11">
    <source>
        <dbReference type="Google" id="ProtNLM"/>
    </source>
</evidence>
<evidence type="ECO:0000256" key="8">
    <source>
        <dbReference type="SAM" id="SignalP"/>
    </source>
</evidence>
<organism evidence="9 10">
    <name type="scientific">Pseudaeromonas paramecii</name>
    <dbReference type="NCBI Taxonomy" id="2138166"/>
    <lineage>
        <taxon>Bacteria</taxon>
        <taxon>Pseudomonadati</taxon>
        <taxon>Pseudomonadota</taxon>
        <taxon>Gammaproteobacteria</taxon>
        <taxon>Aeromonadales</taxon>
        <taxon>Aeromonadaceae</taxon>
        <taxon>Pseudaeromonas</taxon>
    </lineage>
</organism>
<dbReference type="RefSeq" id="WP_345014501.1">
    <property type="nucleotide sequence ID" value="NZ_BAABFC010000024.1"/>
</dbReference>
<keyword evidence="7" id="KW-0998">Cell outer membrane</keyword>
<evidence type="ECO:0000256" key="7">
    <source>
        <dbReference type="ARBA" id="ARBA00023237"/>
    </source>
</evidence>
<keyword evidence="4" id="KW-0812">Transmembrane</keyword>
<dbReference type="Pfam" id="PF03349">
    <property type="entry name" value="Toluene_X"/>
    <property type="match status" value="1"/>
</dbReference>
<protein>
    <recommendedName>
        <fullName evidence="11">Aromatic hydrocarbon degradation protein</fullName>
    </recommendedName>
</protein>
<gene>
    <name evidence="9" type="ORF">GCM10023095_29560</name>
</gene>
<evidence type="ECO:0000313" key="10">
    <source>
        <dbReference type="Proteomes" id="UP001501321"/>
    </source>
</evidence>
<sequence>MQHKTLLGLGALGLCLAAGPALATNGMISHGYSPLDKAVAGATTAYHFDALVTATNPAGLAFVDDSLVAGVSLFMPDRHYSSAGDASPLFAIGPQQIQSSGDLFVIPAMAWAYRLDERQTLGLALYGNGGMNTRYEGGSATLFDANGNSMTLPGTFGDGTAGVDLKQMFINATYAHQFKDDQALALSLLLAGQSFKAYGISNFAGFSLDPDHLSDQGTDYAYGVGVKLGYQGKLTDALWLGAAYQPRIRMSNFDNYRGLFPDAGRFDVPAMANLGLAWQASDAWLWLLDVQHIFYSDVAAIANTADAMYSCMQGVSRACLGGSTSTGFGWQDMTVYKLGLQYQQADWSLRAGISYGKSPIRDSEILFNILSPGLIEWHYTLGASYQISDSLSLHGSYMYAPSNSLSGRNSLSGQAEGSQSQTLTIAMSQQELDLGLSWRF</sequence>
<evidence type="ECO:0000256" key="3">
    <source>
        <dbReference type="ARBA" id="ARBA00022452"/>
    </source>
</evidence>
<evidence type="ECO:0000313" key="9">
    <source>
        <dbReference type="EMBL" id="GAA4503385.1"/>
    </source>
</evidence>
<reference evidence="10" key="1">
    <citation type="journal article" date="2019" name="Int. J. Syst. Evol. Microbiol.">
        <title>The Global Catalogue of Microorganisms (GCM) 10K type strain sequencing project: providing services to taxonomists for standard genome sequencing and annotation.</title>
        <authorList>
            <consortium name="The Broad Institute Genomics Platform"/>
            <consortium name="The Broad Institute Genome Sequencing Center for Infectious Disease"/>
            <person name="Wu L."/>
            <person name="Ma J."/>
        </authorList>
    </citation>
    <scope>NUCLEOTIDE SEQUENCE [LARGE SCALE GENOMIC DNA]</scope>
    <source>
        <strain evidence="10">JCM 32226</strain>
    </source>
</reference>
<evidence type="ECO:0000256" key="4">
    <source>
        <dbReference type="ARBA" id="ARBA00022692"/>
    </source>
</evidence>
<comment type="similarity">
    <text evidence="2">Belongs to the OmpP1/FadL family.</text>
</comment>
<comment type="subcellular location">
    <subcellularLocation>
        <location evidence="1">Cell outer membrane</location>
        <topology evidence="1">Multi-pass membrane protein</topology>
    </subcellularLocation>
</comment>
<evidence type="ECO:0000256" key="6">
    <source>
        <dbReference type="ARBA" id="ARBA00023136"/>
    </source>
</evidence>
<dbReference type="PANTHER" id="PTHR35093:SF8">
    <property type="entry name" value="OUTER MEMBRANE PROTEIN NMB0088-RELATED"/>
    <property type="match status" value="1"/>
</dbReference>